<evidence type="ECO:0000313" key="3">
    <source>
        <dbReference type="EMBL" id="RMJ02379.1"/>
    </source>
</evidence>
<dbReference type="OrthoDB" id="194358at2759"/>
<protein>
    <recommendedName>
        <fullName evidence="2">ORC1/DEAH AAA+ ATPase domain-containing protein</fullName>
    </recommendedName>
</protein>
<comment type="caution">
    <text evidence="3">The sequence shown here is derived from an EMBL/GenBank/DDBJ whole genome shotgun (WGS) entry which is preliminary data.</text>
</comment>
<feature type="region of interest" description="Disordered" evidence="1">
    <location>
        <begin position="34"/>
        <end position="75"/>
    </location>
</feature>
<dbReference type="GO" id="GO:0016887">
    <property type="term" value="F:ATP hydrolysis activity"/>
    <property type="evidence" value="ECO:0007669"/>
    <property type="project" value="InterPro"/>
</dbReference>
<dbReference type="PANTHER" id="PTHR48182:SF3">
    <property type="entry name" value="DUF676 DOMAIN-CONTAINING PROTEIN"/>
    <property type="match status" value="1"/>
</dbReference>
<gene>
    <name evidence="3" type="ORF">CDV36_015352</name>
</gene>
<sequence>MPVDSKRALRVTGIPGGTTIAQYHEFVQSLSELPQKGHHSRLKSIPLVRHFRRKKDTTEPCEPSQDNSSSKDESIRPLMQSNEPRATSFSLQNECSIGTIAYSTHEVQVLAQKRHKKSKKDPQYLWRDWEITPNFQGITVLFQHADVDQIKMDICAIHGLGGNAVDTWTAKNGKMWLRDYLPSTGYFSQSRVMTFGYDSDLTSKQSVMTVDSWADSLLQYLGLVRKSQEATSSSLSFPRWTSCEKGKQSFVPRSYGHKDDISQALSKLAGFRYPGLNLSQVGLVFLATPHIGSSIADWNDFAVAAAGVFLGVRSEIVNALKSFGDSAVEDGSLFLALSPRPPFRCFAEGRKMDTKIGLKHVVSKASATLDPSSPAHVIMGTDHKTICKFDSNLDAFMIVNSALNEVYAEIVSRSAEDQSSERRMYGHPHLVAHAYPPRSKYWWEGSQLRDMDNQLSSRGAMFGRTEELTALEGAVSIQPTRRKLTAIKGMAGIGKTELLLKFAMAQKGQRNIFFLGRRSDRTSLSDLITEICISIGREMIEHPSTNLQEWQETSSSQRLRLFATWLGTESNRDSLLIIDDADAFEPSSLKFILACPAWHIITSTRDSTVSWTERDFREVRLKPLTTFATVSILQDAVARLSSGRLELSSREISSLAQIIHGHPLAAQNIIPFLVTHLSFLPRPVAELMRMFHTGSLEEREVFLKFKAQACSLWDTFEESLERLNLREGSGNAVRLFELLPYLRTDQQCFHDCWRMNKGRRQQPSSLDPHALVLRSNYLVMSEWLQRLQAVSFITEDSEGGSVHSIAFHPLLRLYALVRFHQADLKVAREVILFLYEKAATHGDHCPLYIKTHLLHYLSVCSELQIDLGDLSLPDSVRSWLRSVAGVGEAVQDSHDESEIEFSEPVAIDQTTLAVENLIAECKNAHARLKMDMLQSHNHQAHLMAIRCTKAYRKVRESFDDMDTSPDPGLLSRLLEAVDLLSEVSKVVGHYPDLPSELERFGERLQAKLPSRVGGASNGGS</sequence>
<name>A0A3M2RB17_9HYPO</name>
<dbReference type="InterPro" id="IPR027417">
    <property type="entry name" value="P-loop_NTPase"/>
</dbReference>
<dbReference type="Proteomes" id="UP000277212">
    <property type="component" value="Unassembled WGS sequence"/>
</dbReference>
<proteinExistence type="predicted"/>
<evidence type="ECO:0000313" key="4">
    <source>
        <dbReference type="Proteomes" id="UP000277212"/>
    </source>
</evidence>
<dbReference type="AlphaFoldDB" id="A0A3M2RB17"/>
<dbReference type="Gene3D" id="3.40.50.300">
    <property type="entry name" value="P-loop containing nucleotide triphosphate hydrolases"/>
    <property type="match status" value="1"/>
</dbReference>
<dbReference type="EMBL" id="NKUJ01000567">
    <property type="protein sequence ID" value="RMJ02379.1"/>
    <property type="molecule type" value="Genomic_DNA"/>
</dbReference>
<organism evidence="3 4">
    <name type="scientific">Fusarium kuroshium</name>
    <dbReference type="NCBI Taxonomy" id="2010991"/>
    <lineage>
        <taxon>Eukaryota</taxon>
        <taxon>Fungi</taxon>
        <taxon>Dikarya</taxon>
        <taxon>Ascomycota</taxon>
        <taxon>Pezizomycotina</taxon>
        <taxon>Sordariomycetes</taxon>
        <taxon>Hypocreomycetidae</taxon>
        <taxon>Hypocreales</taxon>
        <taxon>Nectriaceae</taxon>
        <taxon>Fusarium</taxon>
        <taxon>Fusarium solani species complex</taxon>
    </lineage>
</organism>
<dbReference type="SUPFAM" id="SSF52540">
    <property type="entry name" value="P-loop containing nucleoside triphosphate hydrolases"/>
    <property type="match status" value="1"/>
</dbReference>
<reference evidence="3 4" key="1">
    <citation type="submission" date="2017-06" db="EMBL/GenBank/DDBJ databases">
        <title>Comparative genomic analysis of Ambrosia Fusariam Clade fungi.</title>
        <authorList>
            <person name="Stajich J.E."/>
            <person name="Carrillo J."/>
            <person name="Kijimoto T."/>
            <person name="Eskalen A."/>
            <person name="O'Donnell K."/>
            <person name="Kasson M."/>
        </authorList>
    </citation>
    <scope>NUCLEOTIDE SEQUENCE [LARGE SCALE GENOMIC DNA]</scope>
    <source>
        <strain evidence="3">UCR3666</strain>
    </source>
</reference>
<feature type="domain" description="ORC1/DEAH AAA+ ATPase" evidence="2">
    <location>
        <begin position="481"/>
        <end position="594"/>
    </location>
</feature>
<accession>A0A3M2RB17</accession>
<dbReference type="PANTHER" id="PTHR48182">
    <property type="entry name" value="PROTEIN SERAC1"/>
    <property type="match status" value="1"/>
</dbReference>
<keyword evidence="4" id="KW-1185">Reference proteome</keyword>
<evidence type="ECO:0000259" key="2">
    <source>
        <dbReference type="Pfam" id="PF13401"/>
    </source>
</evidence>
<evidence type="ECO:0000256" key="1">
    <source>
        <dbReference type="SAM" id="MobiDB-lite"/>
    </source>
</evidence>
<dbReference type="InterPro" id="IPR052374">
    <property type="entry name" value="SERAC1"/>
</dbReference>
<dbReference type="InterPro" id="IPR049945">
    <property type="entry name" value="AAA_22"/>
</dbReference>
<dbReference type="Pfam" id="PF13401">
    <property type="entry name" value="AAA_22"/>
    <property type="match status" value="1"/>
</dbReference>